<dbReference type="Proteomes" id="UP000663879">
    <property type="component" value="Unassembled WGS sequence"/>
</dbReference>
<evidence type="ECO:0000256" key="6">
    <source>
        <dbReference type="ARBA" id="ARBA00023125"/>
    </source>
</evidence>
<evidence type="ECO:0000256" key="9">
    <source>
        <dbReference type="SAM" id="MobiDB-lite"/>
    </source>
</evidence>
<dbReference type="Pfam" id="PF02892">
    <property type="entry name" value="zf-BED"/>
    <property type="match status" value="1"/>
</dbReference>
<feature type="domain" description="HAT C-terminal dimerisation" evidence="11">
    <location>
        <begin position="500"/>
        <end position="584"/>
    </location>
</feature>
<keyword evidence="7" id="KW-0804">Transcription</keyword>
<keyword evidence="13" id="KW-1185">Reference proteome</keyword>
<dbReference type="SUPFAM" id="SSF53098">
    <property type="entry name" value="Ribonuclease H-like"/>
    <property type="match status" value="1"/>
</dbReference>
<dbReference type="AlphaFoldDB" id="A0A814JW46"/>
<evidence type="ECO:0000259" key="11">
    <source>
        <dbReference type="Pfam" id="PF05699"/>
    </source>
</evidence>
<dbReference type="GO" id="GO:0003677">
    <property type="term" value="F:DNA binding"/>
    <property type="evidence" value="ECO:0007669"/>
    <property type="project" value="UniProtKB-KW"/>
</dbReference>
<accession>A0A814JW46</accession>
<evidence type="ECO:0008006" key="14">
    <source>
        <dbReference type="Google" id="ProtNLM"/>
    </source>
</evidence>
<name>A0A814JW46_9BILA</name>
<evidence type="ECO:0000259" key="10">
    <source>
        <dbReference type="Pfam" id="PF02892"/>
    </source>
</evidence>
<feature type="domain" description="BED-type" evidence="10">
    <location>
        <begin position="41"/>
        <end position="70"/>
    </location>
</feature>
<reference evidence="12" key="1">
    <citation type="submission" date="2021-02" db="EMBL/GenBank/DDBJ databases">
        <authorList>
            <person name="Nowell W R."/>
        </authorList>
    </citation>
    <scope>NUCLEOTIDE SEQUENCE</scope>
    <source>
        <strain evidence="12">Ploen Becks lab</strain>
    </source>
</reference>
<dbReference type="GO" id="GO:0008270">
    <property type="term" value="F:zinc ion binding"/>
    <property type="evidence" value="ECO:0007669"/>
    <property type="project" value="UniProtKB-KW"/>
</dbReference>
<protein>
    <recommendedName>
        <fullName evidence="14">BED-type domain-containing protein</fullName>
    </recommendedName>
</protein>
<evidence type="ECO:0000256" key="8">
    <source>
        <dbReference type="ARBA" id="ARBA00023242"/>
    </source>
</evidence>
<dbReference type="Pfam" id="PF05699">
    <property type="entry name" value="Dimer_Tnp_hAT"/>
    <property type="match status" value="1"/>
</dbReference>
<sequence>MIGTGVTKHNFIMELRSKERRPPKILANYDYDISYLKKPQENFPAVCKHCGKTVRASMNVTTNLVNHIKKHIGIAQNRNKNTQNDSKTSNETIIPNKSELSEPNHTENMIVSTLIKCLIPLDVLGMQPFQNMLNTLNPSISQISPSKINSNIIPHLYTETKNHILNTLSQIDSLSILLDVKLIDQVNYMSVYCYFLDLDWKFQSILLGVQKYLTYDSIEDHLDEILKDFDLRDKVYSICLNENSEYFENETSILDILDINCVKLESCSSILDLVVSNSLNELALIEKFKNYILTFLNTSFIDENLEEFKLKLSLNLNKWTNLLEVIDIFLTIPDDLIEILNSNQDEFKICTSEKLILKKILNLFQPFGDLSTDLIKDYGSVSLMYPAYKGLLTHLNCFKENNKDLEIVLKNLEVNLREKLGFVESTSVFSIGALLNPNFGFNWIDDNEMGLYEQILRNDFSKMVNGGLHNDSSIAKPSLPRKSYLCFSRSSVNESERMNELNNYFSFVKSFVYDENFNLFDYWRTNEKTSPYLAKFAKKILTTPVGLVVKEDCENNLGMNMLRTSTSMRNDSNFSTIMFIKSNLK</sequence>
<gene>
    <name evidence="12" type="ORF">OXX778_LOCUS18354</name>
</gene>
<evidence type="ECO:0000256" key="1">
    <source>
        <dbReference type="ARBA" id="ARBA00004123"/>
    </source>
</evidence>
<dbReference type="InterPro" id="IPR052035">
    <property type="entry name" value="ZnF_BED_domain_contain"/>
</dbReference>
<dbReference type="InterPro" id="IPR003656">
    <property type="entry name" value="Znf_BED"/>
</dbReference>
<keyword evidence="2" id="KW-0479">Metal-binding</keyword>
<dbReference type="EMBL" id="CAJNOC010005054">
    <property type="protein sequence ID" value="CAF1041131.1"/>
    <property type="molecule type" value="Genomic_DNA"/>
</dbReference>
<proteinExistence type="predicted"/>
<comment type="subcellular location">
    <subcellularLocation>
        <location evidence="1">Nucleus</location>
    </subcellularLocation>
</comment>
<dbReference type="InterPro" id="IPR008906">
    <property type="entry name" value="HATC_C_dom"/>
</dbReference>
<dbReference type="PANTHER" id="PTHR46481">
    <property type="entry name" value="ZINC FINGER BED DOMAIN-CONTAINING PROTEIN 4"/>
    <property type="match status" value="1"/>
</dbReference>
<evidence type="ECO:0000256" key="7">
    <source>
        <dbReference type="ARBA" id="ARBA00023163"/>
    </source>
</evidence>
<comment type="caution">
    <text evidence="12">The sequence shown here is derived from an EMBL/GenBank/DDBJ whole genome shotgun (WGS) entry which is preliminary data.</text>
</comment>
<keyword evidence="4" id="KW-0862">Zinc</keyword>
<keyword evidence="3" id="KW-0863">Zinc-finger</keyword>
<feature type="region of interest" description="Disordered" evidence="9">
    <location>
        <begin position="76"/>
        <end position="100"/>
    </location>
</feature>
<dbReference type="OrthoDB" id="7239843at2759"/>
<feature type="compositionally biased region" description="Polar residues" evidence="9">
    <location>
        <begin position="76"/>
        <end position="95"/>
    </location>
</feature>
<keyword evidence="5" id="KW-0805">Transcription regulation</keyword>
<organism evidence="12 13">
    <name type="scientific">Brachionus calyciflorus</name>
    <dbReference type="NCBI Taxonomy" id="104777"/>
    <lineage>
        <taxon>Eukaryota</taxon>
        <taxon>Metazoa</taxon>
        <taxon>Spiralia</taxon>
        <taxon>Gnathifera</taxon>
        <taxon>Rotifera</taxon>
        <taxon>Eurotatoria</taxon>
        <taxon>Monogononta</taxon>
        <taxon>Pseudotrocha</taxon>
        <taxon>Ploima</taxon>
        <taxon>Brachionidae</taxon>
        <taxon>Brachionus</taxon>
    </lineage>
</organism>
<dbReference type="PANTHER" id="PTHR46481:SF10">
    <property type="entry name" value="ZINC FINGER BED DOMAIN-CONTAINING PROTEIN 39"/>
    <property type="match status" value="1"/>
</dbReference>
<evidence type="ECO:0000313" key="12">
    <source>
        <dbReference type="EMBL" id="CAF1041131.1"/>
    </source>
</evidence>
<evidence type="ECO:0000313" key="13">
    <source>
        <dbReference type="Proteomes" id="UP000663879"/>
    </source>
</evidence>
<keyword evidence="6" id="KW-0238">DNA-binding</keyword>
<evidence type="ECO:0000256" key="5">
    <source>
        <dbReference type="ARBA" id="ARBA00023015"/>
    </source>
</evidence>
<evidence type="ECO:0000256" key="2">
    <source>
        <dbReference type="ARBA" id="ARBA00022723"/>
    </source>
</evidence>
<dbReference type="GO" id="GO:0046983">
    <property type="term" value="F:protein dimerization activity"/>
    <property type="evidence" value="ECO:0007669"/>
    <property type="project" value="InterPro"/>
</dbReference>
<dbReference type="InterPro" id="IPR012337">
    <property type="entry name" value="RNaseH-like_sf"/>
</dbReference>
<keyword evidence="8" id="KW-0539">Nucleus</keyword>
<evidence type="ECO:0000256" key="3">
    <source>
        <dbReference type="ARBA" id="ARBA00022771"/>
    </source>
</evidence>
<dbReference type="GO" id="GO:0005634">
    <property type="term" value="C:nucleus"/>
    <property type="evidence" value="ECO:0007669"/>
    <property type="project" value="UniProtKB-SubCell"/>
</dbReference>
<evidence type="ECO:0000256" key="4">
    <source>
        <dbReference type="ARBA" id="ARBA00022833"/>
    </source>
</evidence>